<dbReference type="GO" id="GO:0044778">
    <property type="term" value="P:meiotic DNA integrity checkpoint signaling"/>
    <property type="evidence" value="ECO:0007669"/>
    <property type="project" value="TreeGrafter"/>
</dbReference>
<evidence type="ECO:0000256" key="1">
    <source>
        <dbReference type="ARBA" id="ARBA00004123"/>
    </source>
</evidence>
<dbReference type="RefSeq" id="XP_041407698.1">
    <property type="nucleotide sequence ID" value="XM_041551764.1"/>
</dbReference>
<name>A0A8H2VIG6_9SACH</name>
<dbReference type="GeneID" id="64858915"/>
<gene>
    <name evidence="4" type="ORF">KABA2_07S05962</name>
</gene>
<dbReference type="Gene3D" id="3.70.10.10">
    <property type="match status" value="1"/>
</dbReference>
<dbReference type="Pfam" id="PF04005">
    <property type="entry name" value="Hus1"/>
    <property type="match status" value="1"/>
</dbReference>
<dbReference type="GO" id="GO:0000723">
    <property type="term" value="P:telomere maintenance"/>
    <property type="evidence" value="ECO:0007669"/>
    <property type="project" value="TreeGrafter"/>
</dbReference>
<evidence type="ECO:0000256" key="3">
    <source>
        <dbReference type="SAM" id="MobiDB-lite"/>
    </source>
</evidence>
<dbReference type="EMBL" id="CAEFZW010000007">
    <property type="protein sequence ID" value="CAB4255854.1"/>
    <property type="molecule type" value="Genomic_DNA"/>
</dbReference>
<organism evidence="4 5">
    <name type="scientific">Maudiozyma barnettii</name>
    <dbReference type="NCBI Taxonomy" id="61262"/>
    <lineage>
        <taxon>Eukaryota</taxon>
        <taxon>Fungi</taxon>
        <taxon>Dikarya</taxon>
        <taxon>Ascomycota</taxon>
        <taxon>Saccharomycotina</taxon>
        <taxon>Saccharomycetes</taxon>
        <taxon>Saccharomycetales</taxon>
        <taxon>Saccharomycetaceae</taxon>
        <taxon>Maudiozyma</taxon>
    </lineage>
</organism>
<comment type="subcellular location">
    <subcellularLocation>
        <location evidence="1">Nucleus</location>
    </subcellularLocation>
</comment>
<feature type="region of interest" description="Disordered" evidence="3">
    <location>
        <begin position="297"/>
        <end position="326"/>
    </location>
</feature>
<keyword evidence="5" id="KW-1185">Reference proteome</keyword>
<dbReference type="GO" id="GO:0033314">
    <property type="term" value="P:mitotic DNA replication checkpoint signaling"/>
    <property type="evidence" value="ECO:0007669"/>
    <property type="project" value="TreeGrafter"/>
</dbReference>
<dbReference type="GO" id="GO:0030896">
    <property type="term" value="C:checkpoint clamp complex"/>
    <property type="evidence" value="ECO:0007669"/>
    <property type="project" value="InterPro"/>
</dbReference>
<dbReference type="GO" id="GO:0000724">
    <property type="term" value="P:double-strand break repair via homologous recombination"/>
    <property type="evidence" value="ECO:0007669"/>
    <property type="project" value="TreeGrafter"/>
</dbReference>
<dbReference type="Proteomes" id="UP000644660">
    <property type="component" value="Unassembled WGS sequence"/>
</dbReference>
<evidence type="ECO:0000256" key="2">
    <source>
        <dbReference type="ARBA" id="ARBA00023242"/>
    </source>
</evidence>
<dbReference type="AlphaFoldDB" id="A0A8H2VIG6"/>
<dbReference type="PANTHER" id="PTHR12900:SF0">
    <property type="entry name" value="CHECKPOINT PROTEIN"/>
    <property type="match status" value="1"/>
</dbReference>
<keyword evidence="2" id="KW-0539">Nucleus</keyword>
<proteinExistence type="predicted"/>
<protein>
    <submittedName>
        <fullName evidence="4">Similar to Saccharomyces cerevisiae YLR288C MEC3 DNA damage and meiotic pachytene checkpoint protein</fullName>
    </submittedName>
</protein>
<dbReference type="InterPro" id="IPR007150">
    <property type="entry name" value="HUS1/Mec3"/>
</dbReference>
<evidence type="ECO:0000313" key="4">
    <source>
        <dbReference type="EMBL" id="CAB4255854.1"/>
    </source>
</evidence>
<accession>A0A8H2VIG6</accession>
<dbReference type="OrthoDB" id="419537at2759"/>
<evidence type="ECO:0000313" key="5">
    <source>
        <dbReference type="Proteomes" id="UP000644660"/>
    </source>
</evidence>
<dbReference type="GO" id="GO:0006289">
    <property type="term" value="P:nucleotide-excision repair"/>
    <property type="evidence" value="ECO:0007669"/>
    <property type="project" value="TreeGrafter"/>
</dbReference>
<dbReference type="GO" id="GO:0031573">
    <property type="term" value="P:mitotic intra-S DNA damage checkpoint signaling"/>
    <property type="evidence" value="ECO:0007669"/>
    <property type="project" value="TreeGrafter"/>
</dbReference>
<feature type="compositionally biased region" description="Low complexity" evidence="3">
    <location>
        <begin position="307"/>
        <end position="326"/>
    </location>
</feature>
<reference evidence="4 5" key="1">
    <citation type="submission" date="2020-05" db="EMBL/GenBank/DDBJ databases">
        <authorList>
            <person name="Casaregola S."/>
            <person name="Devillers H."/>
            <person name="Grondin C."/>
        </authorList>
    </citation>
    <scope>NUCLEOTIDE SEQUENCE [LARGE SCALE GENOMIC DNA]</scope>
    <source>
        <strain evidence="4 5">CLIB 1767</strain>
    </source>
</reference>
<dbReference type="PANTHER" id="PTHR12900">
    <property type="entry name" value="MITOTIC AND DNA DAMAGE CHECKPOINT PROTEIN HUS1"/>
    <property type="match status" value="1"/>
</dbReference>
<comment type="caution">
    <text evidence="4">The sequence shown here is derived from an EMBL/GenBank/DDBJ whole genome shotgun (WGS) entry which is preliminary data.</text>
</comment>
<dbReference type="GO" id="GO:0035861">
    <property type="term" value="C:site of double-strand break"/>
    <property type="evidence" value="ECO:0007669"/>
    <property type="project" value="TreeGrafter"/>
</dbReference>
<sequence>MKLKVVLNDQQSPDDYKLFRTAVSTVASLRDTAVLRFTDDGLTIISTSKVFLNDSTNTSSLRGETDQLWCHLPRDMFLSYKLASIRKSNTVTMEYNCDALLTAFKRFDKIIGQGTPTDFKISLIPSSQWNQTAPQHDEDGEAVNPMHILSITFQEVVYVNNAQINNTTYGNDTHNGPSYSNGGTNNKVIVHNFKVPVKLLFKVQDLSIIEPSIIHESLILYDLPPSTGAFGQAFLNFMKRIERYSNVRDIRLHSVRRKDTDDDYNENENNDQLKIIIDNELHWYLEICWNGPLTSSVVQDDESGDESQQSPQRQQIPPATTTATSSLLARTRQQISGADSQSDSREKNDMFNIENSEAMIGHNYSSTENSMLDDDNNYSTMNKDLYNVSKMVEKAEQENNLLNEVIIRAKDWKVCSKLYPVCDEAVLLISHDSSCVFQCALQGDTSEEESGRLAYYITRSKALP</sequence>